<dbReference type="EMBL" id="UPHP01000143">
    <property type="protein sequence ID" value="VBA43948.1"/>
    <property type="molecule type" value="Genomic_DNA"/>
</dbReference>
<organism evidence="1 2">
    <name type="scientific">Mycobacterium attenuatum</name>
    <dbReference type="NCBI Taxonomy" id="2341086"/>
    <lineage>
        <taxon>Bacteria</taxon>
        <taxon>Bacillati</taxon>
        <taxon>Actinomycetota</taxon>
        <taxon>Actinomycetes</taxon>
        <taxon>Mycobacteriales</taxon>
        <taxon>Mycobacteriaceae</taxon>
        <taxon>Mycobacterium</taxon>
    </lineage>
</organism>
<protein>
    <submittedName>
        <fullName evidence="1">Uncharacterized protein</fullName>
    </submittedName>
</protein>
<keyword evidence="2" id="KW-1185">Reference proteome</keyword>
<dbReference type="Proteomes" id="UP000273307">
    <property type="component" value="Unassembled WGS sequence"/>
</dbReference>
<sequence>MGMSRIFDDFERTDPGPASDMESSYHFLNRVARPEWQLVRDLIDEWFSEYPEPAQPDLRSRLKDDDYVQHIGAWWELYTYTLFRRLGYQVSIHPVLINTGRQPDFLVTREDVSMYVECVIFLSKLGARSGQGGERSWIFEATNQARDPNFMVDIEIRRSGAQRPKADEIVRPLENWLSSLDPDEVTEQIEAGMGVPNFVLSARGWTIEYGAFPVNPENRGEESRRLIGMYPMTGGFIDNDMLRYRDTVKHKGGHYGLPDKPFMVAVLNTSGFLEHDDVAAALFGREAIEYYQGQRGSVKSFRRRDGYWRQGPPKRGSRVSAVLDGENIYPWRASAQLPKLWVNPWAEKPLTATLPSVTFTANDSGEVHQTETGISPEAVFGLGADWPGFAR</sequence>
<evidence type="ECO:0000313" key="2">
    <source>
        <dbReference type="Proteomes" id="UP000273307"/>
    </source>
</evidence>
<proteinExistence type="predicted"/>
<reference evidence="1 2" key="1">
    <citation type="submission" date="2018-09" db="EMBL/GenBank/DDBJ databases">
        <authorList>
            <person name="Tagini F."/>
        </authorList>
    </citation>
    <scope>NUCLEOTIDE SEQUENCE [LARGE SCALE GENOMIC DNA]</scope>
    <source>
        <strain evidence="1 2">MK136</strain>
    </source>
</reference>
<accession>A0A498QCD6</accession>
<gene>
    <name evidence="1" type="ORF">LAUMK136_05354</name>
</gene>
<dbReference type="AlphaFoldDB" id="A0A498QCD6"/>
<name>A0A498QCD6_9MYCO</name>
<evidence type="ECO:0000313" key="1">
    <source>
        <dbReference type="EMBL" id="VBA43948.1"/>
    </source>
</evidence>